<comment type="caution">
    <text evidence="2">The sequence shown here is derived from an EMBL/GenBank/DDBJ whole genome shotgun (WGS) entry which is preliminary data.</text>
</comment>
<dbReference type="EMBL" id="VDEP01000442">
    <property type="protein sequence ID" value="KAA1080201.1"/>
    <property type="molecule type" value="Genomic_DNA"/>
</dbReference>
<dbReference type="EMBL" id="VSWC01000041">
    <property type="protein sequence ID" value="KAA1103930.1"/>
    <property type="molecule type" value="Genomic_DNA"/>
</dbReference>
<organism evidence="2 3">
    <name type="scientific">Puccinia graminis f. sp. tritici</name>
    <dbReference type="NCBI Taxonomy" id="56615"/>
    <lineage>
        <taxon>Eukaryota</taxon>
        <taxon>Fungi</taxon>
        <taxon>Dikarya</taxon>
        <taxon>Basidiomycota</taxon>
        <taxon>Pucciniomycotina</taxon>
        <taxon>Pucciniomycetes</taxon>
        <taxon>Pucciniales</taxon>
        <taxon>Pucciniaceae</taxon>
        <taxon>Puccinia</taxon>
    </lineage>
</organism>
<keyword evidence="3" id="KW-1185">Reference proteome</keyword>
<sequence>MAPTLKTIISNSSSWQTKELAQIQRVMLQMIRANPDLARSKSYLTPNSNHIPQDDFVLVGTTSRDPESSPSIEFPTLVMIGKNPWAPISYGQVPFVREMICSSQ</sequence>
<dbReference type="AlphaFoldDB" id="A0A5B0PTH3"/>
<dbReference type="Proteomes" id="UP000324748">
    <property type="component" value="Unassembled WGS sequence"/>
</dbReference>
<accession>A0A5B0PTH3</accession>
<proteinExistence type="predicted"/>
<dbReference type="Proteomes" id="UP000325313">
    <property type="component" value="Unassembled WGS sequence"/>
</dbReference>
<reference evidence="3 4" key="1">
    <citation type="submission" date="2019-05" db="EMBL/GenBank/DDBJ databases">
        <title>Emergence of the Ug99 lineage of the wheat stem rust pathogen through somatic hybridization.</title>
        <authorList>
            <person name="Li F."/>
            <person name="Upadhyaya N.M."/>
            <person name="Sperschneider J."/>
            <person name="Matny O."/>
            <person name="Nguyen-Phuc H."/>
            <person name="Mago R."/>
            <person name="Raley C."/>
            <person name="Miller M.E."/>
            <person name="Silverstein K.A.T."/>
            <person name="Henningsen E."/>
            <person name="Hirsch C.D."/>
            <person name="Visser B."/>
            <person name="Pretorius Z.A."/>
            <person name="Steffenson B.J."/>
            <person name="Schwessinger B."/>
            <person name="Dodds P.N."/>
            <person name="Figueroa M."/>
        </authorList>
    </citation>
    <scope>NUCLEOTIDE SEQUENCE [LARGE SCALE GENOMIC DNA]</scope>
    <source>
        <strain evidence="2">21-0</strain>
        <strain evidence="1 4">Ug99</strain>
    </source>
</reference>
<evidence type="ECO:0000313" key="2">
    <source>
        <dbReference type="EMBL" id="KAA1103930.1"/>
    </source>
</evidence>
<evidence type="ECO:0000313" key="1">
    <source>
        <dbReference type="EMBL" id="KAA1080201.1"/>
    </source>
</evidence>
<evidence type="ECO:0000313" key="3">
    <source>
        <dbReference type="Proteomes" id="UP000324748"/>
    </source>
</evidence>
<name>A0A5B0PTH3_PUCGR</name>
<protein>
    <submittedName>
        <fullName evidence="2">Uncharacterized protein</fullName>
    </submittedName>
</protein>
<dbReference type="OrthoDB" id="2015333at2759"/>
<gene>
    <name evidence="2" type="ORF">PGT21_004854</name>
    <name evidence="1" type="ORF">PGTUg99_022347</name>
</gene>
<evidence type="ECO:0000313" key="4">
    <source>
        <dbReference type="Proteomes" id="UP000325313"/>
    </source>
</evidence>